<accession>A0A172T514</accession>
<dbReference type="Pfam" id="PF00149">
    <property type="entry name" value="Metallophos"/>
    <property type="match status" value="1"/>
</dbReference>
<dbReference type="GO" id="GO:0008803">
    <property type="term" value="F:bis(5'-nucleosyl)-tetraphosphatase (symmetrical) activity"/>
    <property type="evidence" value="ECO:0007669"/>
    <property type="project" value="TreeGrafter"/>
</dbReference>
<sequence length="211" mass="24564">MGVWAIGDIHGCLRALERLIERISPGEYDKLIFLGDYIDRGPDAKGVVDFLLQLSRRTQCVFLRGNHEQMLLDVIDNNDDIFLWNLNGAQATIRSYGNLIQLETNEEHMNFYRNTKYYHIEGKYLFVHGGVRPNVPIEKQDRRDLIWIREEFILKRHNLDFIVIFGHTPFEDVYFGEDKIGVDTGCVYGGKLTAIEVNEKVVIKEDCRDVR</sequence>
<dbReference type="KEGG" id="fng:JM64_09095"/>
<name>A0A172T514_FERPE</name>
<gene>
    <name evidence="2" type="ORF">JM64_09095</name>
</gene>
<evidence type="ECO:0000313" key="3">
    <source>
        <dbReference type="Proteomes" id="UP000077096"/>
    </source>
</evidence>
<dbReference type="Gene3D" id="3.60.21.10">
    <property type="match status" value="1"/>
</dbReference>
<dbReference type="PRINTS" id="PR00114">
    <property type="entry name" value="STPHPHTASE"/>
</dbReference>
<dbReference type="InterPro" id="IPR004843">
    <property type="entry name" value="Calcineurin-like_PHP"/>
</dbReference>
<reference evidence="2 3" key="1">
    <citation type="submission" date="2014-08" db="EMBL/GenBank/DDBJ databases">
        <title>Fervidobacterium pennivorans DYC genome.</title>
        <authorList>
            <person name="Wushke S."/>
        </authorList>
    </citation>
    <scope>NUCLEOTIDE SEQUENCE [LARGE SCALE GENOMIC DNA]</scope>
    <source>
        <strain evidence="2 3">DYC</strain>
    </source>
</reference>
<dbReference type="GO" id="GO:0005737">
    <property type="term" value="C:cytoplasm"/>
    <property type="evidence" value="ECO:0007669"/>
    <property type="project" value="TreeGrafter"/>
</dbReference>
<evidence type="ECO:0000313" key="2">
    <source>
        <dbReference type="EMBL" id="ANE42057.1"/>
    </source>
</evidence>
<organism evidence="2 3">
    <name type="scientific">Fervidobacterium pennivorans</name>
    <dbReference type="NCBI Taxonomy" id="93466"/>
    <lineage>
        <taxon>Bacteria</taxon>
        <taxon>Thermotogati</taxon>
        <taxon>Thermotogota</taxon>
        <taxon>Thermotogae</taxon>
        <taxon>Thermotogales</taxon>
        <taxon>Fervidobacteriaceae</taxon>
        <taxon>Fervidobacterium</taxon>
    </lineage>
</organism>
<feature type="domain" description="Calcineurin-like phosphoesterase" evidence="1">
    <location>
        <begin position="2"/>
        <end position="180"/>
    </location>
</feature>
<evidence type="ECO:0000259" key="1">
    <source>
        <dbReference type="Pfam" id="PF00149"/>
    </source>
</evidence>
<dbReference type="OrthoDB" id="384253at2"/>
<dbReference type="InterPro" id="IPR050126">
    <property type="entry name" value="Ap4A_hydrolase"/>
</dbReference>
<dbReference type="PANTHER" id="PTHR42850">
    <property type="entry name" value="METALLOPHOSPHOESTERASE"/>
    <property type="match status" value="1"/>
</dbReference>
<dbReference type="GO" id="GO:0016791">
    <property type="term" value="F:phosphatase activity"/>
    <property type="evidence" value="ECO:0007669"/>
    <property type="project" value="TreeGrafter"/>
</dbReference>
<dbReference type="CDD" id="cd00144">
    <property type="entry name" value="MPP_PPP_family"/>
    <property type="match status" value="1"/>
</dbReference>
<dbReference type="SUPFAM" id="SSF56300">
    <property type="entry name" value="Metallo-dependent phosphatases"/>
    <property type="match status" value="1"/>
</dbReference>
<proteinExistence type="predicted"/>
<dbReference type="EMBL" id="CP011393">
    <property type="protein sequence ID" value="ANE42057.1"/>
    <property type="molecule type" value="Genomic_DNA"/>
</dbReference>
<dbReference type="Proteomes" id="UP000077096">
    <property type="component" value="Chromosome"/>
</dbReference>
<dbReference type="AlphaFoldDB" id="A0A172T514"/>
<dbReference type="InterPro" id="IPR006186">
    <property type="entry name" value="Ser/Thr-sp_prot-phosphatase"/>
</dbReference>
<protein>
    <submittedName>
        <fullName evidence="2">Metallophosphatase</fullName>
    </submittedName>
</protein>
<dbReference type="PATRIC" id="fig|93466.3.peg.1896"/>
<dbReference type="PANTHER" id="PTHR42850:SF4">
    <property type="entry name" value="ZINC-DEPENDENT ENDOPOLYPHOSPHATASE"/>
    <property type="match status" value="1"/>
</dbReference>
<dbReference type="InterPro" id="IPR029052">
    <property type="entry name" value="Metallo-depent_PP-like"/>
</dbReference>
<dbReference type="GO" id="GO:0110154">
    <property type="term" value="P:RNA decapping"/>
    <property type="evidence" value="ECO:0007669"/>
    <property type="project" value="TreeGrafter"/>
</dbReference>